<dbReference type="PROSITE" id="PS51459">
    <property type="entry name" value="FIDO"/>
    <property type="match status" value="1"/>
</dbReference>
<dbReference type="InterPro" id="IPR036597">
    <property type="entry name" value="Fido-like_dom_sf"/>
</dbReference>
<sequence length="491" mass="52970">MPPAHGYTYPNVSDDPDQTDVLRNRLGLRRHSELHPEEYRRTSHRILEIRMGLGPSGSFDADHLKAIHRHIFQDVYEWAGHMRHERPVVDGARVEPIGSMRKGTTTFLPGSHIDMGLNEAFKPIRNPDVLKNSTPEQFAAVAGKVLNELNYVHPYREGNGRTQDAFIAELGRHYGHNVDLSVITKARMVSASIAGTQDPDHPAMAALLTDATDPTRARALKELMQDMGSGPAARPLDDLVIRTAAPGETVSGIFKTRTSLSGAFETPDGIVAVPVADLRNAVRQDGGYTVTVQSDFLTASTAPVLRPVPRPVIPAVFGPAEEKRESALLAQAKEEGRKAAASLHAFWSAPPSLVCRDIEAAIRQEGGDAAQAFTGMKAGGRHAALGKEIEKELRHNPTFARELGKVQKDMAAYGDSREKAFAFGAAHGREAEILTELAGTDRDIARHASRTPTSEPGRALIQTLTGQPALTSTTDPAGHPSLSSARTPGPG</sequence>
<dbReference type="AlphaFoldDB" id="A0A1B6VI39"/>
<proteinExistence type="predicted"/>
<keyword evidence="3" id="KW-0547">Nucleotide-binding</keyword>
<dbReference type="PANTHER" id="PTHR39560:SF1">
    <property type="entry name" value="PROTEIN ADENYLYLTRANSFERASE FIC-RELATED"/>
    <property type="match status" value="1"/>
</dbReference>
<evidence type="ECO:0000313" key="10">
    <source>
        <dbReference type="EMBL" id="OAJ66902.1"/>
    </source>
</evidence>
<evidence type="ECO:0000256" key="3">
    <source>
        <dbReference type="ARBA" id="ARBA00022741"/>
    </source>
</evidence>
<comment type="catalytic activity">
    <reaction evidence="7">
        <text>L-tyrosyl-[protein] + ATP = O-(5'-adenylyl)-L-tyrosyl-[protein] + diphosphate</text>
        <dbReference type="Rhea" id="RHEA:54288"/>
        <dbReference type="Rhea" id="RHEA-COMP:10136"/>
        <dbReference type="Rhea" id="RHEA-COMP:13846"/>
        <dbReference type="ChEBI" id="CHEBI:30616"/>
        <dbReference type="ChEBI" id="CHEBI:33019"/>
        <dbReference type="ChEBI" id="CHEBI:46858"/>
        <dbReference type="ChEBI" id="CHEBI:83624"/>
        <dbReference type="EC" id="2.7.7.108"/>
    </reaction>
</comment>
<dbReference type="PANTHER" id="PTHR39560">
    <property type="entry name" value="PROTEIN ADENYLYLTRANSFERASE FIC-RELATED"/>
    <property type="match status" value="1"/>
</dbReference>
<name>A0A1B6VI39_9PROT</name>
<accession>A0A1B6VI39</accession>
<evidence type="ECO:0000256" key="1">
    <source>
        <dbReference type="ARBA" id="ARBA00022679"/>
    </source>
</evidence>
<dbReference type="GO" id="GO:0051302">
    <property type="term" value="P:regulation of cell division"/>
    <property type="evidence" value="ECO:0007669"/>
    <property type="project" value="TreeGrafter"/>
</dbReference>
<dbReference type="OrthoDB" id="9813719at2"/>
<dbReference type="Gene3D" id="1.10.3290.10">
    <property type="entry name" value="Fido-like domain"/>
    <property type="match status" value="1"/>
</dbReference>
<evidence type="ECO:0000256" key="4">
    <source>
        <dbReference type="ARBA" id="ARBA00022840"/>
    </source>
</evidence>
<dbReference type="InterPro" id="IPR003812">
    <property type="entry name" value="Fido"/>
</dbReference>
<evidence type="ECO:0000256" key="8">
    <source>
        <dbReference type="SAM" id="MobiDB-lite"/>
    </source>
</evidence>
<keyword evidence="1 10" id="KW-0808">Transferase</keyword>
<dbReference type="PATRIC" id="fig|38307.3.peg.2542"/>
<feature type="region of interest" description="Disordered" evidence="8">
    <location>
        <begin position="466"/>
        <end position="491"/>
    </location>
</feature>
<comment type="catalytic activity">
    <reaction evidence="6">
        <text>L-threonyl-[protein] + ATP = 3-O-(5'-adenylyl)-L-threonyl-[protein] + diphosphate</text>
        <dbReference type="Rhea" id="RHEA:54292"/>
        <dbReference type="Rhea" id="RHEA-COMP:11060"/>
        <dbReference type="Rhea" id="RHEA-COMP:13847"/>
        <dbReference type="ChEBI" id="CHEBI:30013"/>
        <dbReference type="ChEBI" id="CHEBI:30616"/>
        <dbReference type="ChEBI" id="CHEBI:33019"/>
        <dbReference type="ChEBI" id="CHEBI:138113"/>
        <dbReference type="EC" id="2.7.7.108"/>
    </reaction>
</comment>
<evidence type="ECO:0000256" key="5">
    <source>
        <dbReference type="ARBA" id="ARBA00034531"/>
    </source>
</evidence>
<dbReference type="EMBL" id="LUTU01000012">
    <property type="protein sequence ID" value="OAJ66902.1"/>
    <property type="molecule type" value="Genomic_DNA"/>
</dbReference>
<dbReference type="Pfam" id="PF02661">
    <property type="entry name" value="Fic"/>
    <property type="match status" value="1"/>
</dbReference>
<evidence type="ECO:0000256" key="6">
    <source>
        <dbReference type="ARBA" id="ARBA00047939"/>
    </source>
</evidence>
<evidence type="ECO:0000256" key="2">
    <source>
        <dbReference type="ARBA" id="ARBA00022695"/>
    </source>
</evidence>
<evidence type="ECO:0000259" key="9">
    <source>
        <dbReference type="PROSITE" id="PS51459"/>
    </source>
</evidence>
<comment type="caution">
    <text evidence="10">The sequence shown here is derived from an EMBL/GenBank/DDBJ whole genome shotgun (WGS) entry which is preliminary data.</text>
</comment>
<dbReference type="GO" id="GO:0070733">
    <property type="term" value="F:AMPylase activity"/>
    <property type="evidence" value="ECO:0007669"/>
    <property type="project" value="UniProtKB-EC"/>
</dbReference>
<keyword evidence="4" id="KW-0067">ATP-binding</keyword>
<dbReference type="GO" id="GO:0005524">
    <property type="term" value="F:ATP binding"/>
    <property type="evidence" value="ECO:0007669"/>
    <property type="project" value="UniProtKB-KW"/>
</dbReference>
<feature type="domain" description="Fido" evidence="9">
    <location>
        <begin position="59"/>
        <end position="210"/>
    </location>
</feature>
<keyword evidence="2 10" id="KW-0548">Nucleotidyltransferase</keyword>
<dbReference type="RefSeq" id="WP_064275051.1">
    <property type="nucleotide sequence ID" value="NZ_LUTU01000012.1"/>
</dbReference>
<evidence type="ECO:0000313" key="11">
    <source>
        <dbReference type="Proteomes" id="UP000077786"/>
    </source>
</evidence>
<dbReference type="EC" id="2.7.7.108" evidence="5"/>
<protein>
    <recommendedName>
        <fullName evidence="5">protein adenylyltransferase</fullName>
        <ecNumber evidence="5">2.7.7.108</ecNumber>
    </recommendedName>
</protein>
<dbReference type="SUPFAM" id="SSF140931">
    <property type="entry name" value="Fic-like"/>
    <property type="match status" value="1"/>
</dbReference>
<reference evidence="10 11" key="1">
    <citation type="submission" date="2016-03" db="EMBL/GenBank/DDBJ databases">
        <title>Draft genome sequence of Gluconobacter cerinus strain CECT 9110.</title>
        <authorList>
            <person name="Sainz F."/>
            <person name="Mas A."/>
            <person name="Torija M.J."/>
        </authorList>
    </citation>
    <scope>NUCLEOTIDE SEQUENCE [LARGE SCALE GENOMIC DNA]</scope>
    <source>
        <strain evidence="10 11">CECT 9110</strain>
    </source>
</reference>
<organism evidence="10 11">
    <name type="scientific">Gluconobacter cerinus</name>
    <dbReference type="NCBI Taxonomy" id="38307"/>
    <lineage>
        <taxon>Bacteria</taxon>
        <taxon>Pseudomonadati</taxon>
        <taxon>Pseudomonadota</taxon>
        <taxon>Alphaproteobacteria</taxon>
        <taxon>Acetobacterales</taxon>
        <taxon>Acetobacteraceae</taxon>
        <taxon>Gluconobacter</taxon>
    </lineage>
</organism>
<dbReference type="Proteomes" id="UP000077786">
    <property type="component" value="Unassembled WGS sequence"/>
</dbReference>
<gene>
    <name evidence="10" type="primary">bepA_2</name>
    <name evidence="10" type="ORF">A0123_02439</name>
</gene>
<evidence type="ECO:0000256" key="7">
    <source>
        <dbReference type="ARBA" id="ARBA00048696"/>
    </source>
</evidence>